<proteinExistence type="predicted"/>
<dbReference type="GO" id="GO:0004222">
    <property type="term" value="F:metalloendopeptidase activity"/>
    <property type="evidence" value="ECO:0007669"/>
    <property type="project" value="InterPro"/>
</dbReference>
<sequence>MPGIYSSPLCFSCGLFPGALVAFDYDLLLALPQLTALRIYCAGIWHNAVPVILFPFYIHAESPLVLDVASPLSEFLSPGDAIVSLDGAGIHGVQDWIDMTALLDKKILQNSSDFHYFKGFGAR</sequence>
<dbReference type="AlphaFoldDB" id="A0A6A2Z3P3"/>
<gene>
    <name evidence="1" type="ORF">F3Y22_tig00111053pilonHSYRG00019</name>
</gene>
<evidence type="ECO:0000313" key="1">
    <source>
        <dbReference type="EMBL" id="KAE8686604.1"/>
    </source>
</evidence>
<dbReference type="GO" id="GO:0031293">
    <property type="term" value="P:membrane protein intracellular domain proteolysis"/>
    <property type="evidence" value="ECO:0007669"/>
    <property type="project" value="TreeGrafter"/>
</dbReference>
<evidence type="ECO:0000313" key="2">
    <source>
        <dbReference type="Proteomes" id="UP000436088"/>
    </source>
</evidence>
<name>A0A6A2Z3P3_HIBSY</name>
<dbReference type="PANTHER" id="PTHR13325:SF3">
    <property type="entry name" value="MEMBRANE-BOUND TRANSCRIPTION FACTOR SITE-2 PROTEASE"/>
    <property type="match status" value="1"/>
</dbReference>
<organism evidence="1 2">
    <name type="scientific">Hibiscus syriacus</name>
    <name type="common">Rose of Sharon</name>
    <dbReference type="NCBI Taxonomy" id="106335"/>
    <lineage>
        <taxon>Eukaryota</taxon>
        <taxon>Viridiplantae</taxon>
        <taxon>Streptophyta</taxon>
        <taxon>Embryophyta</taxon>
        <taxon>Tracheophyta</taxon>
        <taxon>Spermatophyta</taxon>
        <taxon>Magnoliopsida</taxon>
        <taxon>eudicotyledons</taxon>
        <taxon>Gunneridae</taxon>
        <taxon>Pentapetalae</taxon>
        <taxon>rosids</taxon>
        <taxon>malvids</taxon>
        <taxon>Malvales</taxon>
        <taxon>Malvaceae</taxon>
        <taxon>Malvoideae</taxon>
        <taxon>Hibiscus</taxon>
    </lineage>
</organism>
<dbReference type="EMBL" id="VEPZ02001213">
    <property type="protein sequence ID" value="KAE8686604.1"/>
    <property type="molecule type" value="Genomic_DNA"/>
</dbReference>
<dbReference type="GO" id="GO:0016020">
    <property type="term" value="C:membrane"/>
    <property type="evidence" value="ECO:0007669"/>
    <property type="project" value="InterPro"/>
</dbReference>
<dbReference type="GO" id="GO:1905897">
    <property type="term" value="P:regulation of response to endoplasmic reticulum stress"/>
    <property type="evidence" value="ECO:0007669"/>
    <property type="project" value="TreeGrafter"/>
</dbReference>
<dbReference type="GO" id="GO:0005737">
    <property type="term" value="C:cytoplasm"/>
    <property type="evidence" value="ECO:0007669"/>
    <property type="project" value="TreeGrafter"/>
</dbReference>
<reference evidence="1" key="1">
    <citation type="submission" date="2019-09" db="EMBL/GenBank/DDBJ databases">
        <title>Draft genome information of white flower Hibiscus syriacus.</title>
        <authorList>
            <person name="Kim Y.-M."/>
        </authorList>
    </citation>
    <scope>NUCLEOTIDE SEQUENCE [LARGE SCALE GENOMIC DNA]</scope>
    <source>
        <strain evidence="1">YM2019G1</strain>
    </source>
</reference>
<dbReference type="PANTHER" id="PTHR13325">
    <property type="entry name" value="PROTEASE M50 MEMBRANE-BOUND TRANSCRIPTION FACTOR SITE 2 PROTEASE"/>
    <property type="match status" value="1"/>
</dbReference>
<keyword evidence="2" id="KW-1185">Reference proteome</keyword>
<protein>
    <submittedName>
        <fullName evidence="1">Uncharacterized protein</fullName>
    </submittedName>
</protein>
<dbReference type="InterPro" id="IPR001193">
    <property type="entry name" value="MBTPS2"/>
</dbReference>
<accession>A0A6A2Z3P3</accession>
<dbReference type="Proteomes" id="UP000436088">
    <property type="component" value="Unassembled WGS sequence"/>
</dbReference>
<comment type="caution">
    <text evidence="1">The sequence shown here is derived from an EMBL/GenBank/DDBJ whole genome shotgun (WGS) entry which is preliminary data.</text>
</comment>